<dbReference type="EMBL" id="BMFW01000016">
    <property type="protein sequence ID" value="GGH98356.1"/>
    <property type="molecule type" value="Genomic_DNA"/>
</dbReference>
<comment type="caution">
    <text evidence="1">The sequence shown here is derived from an EMBL/GenBank/DDBJ whole genome shotgun (WGS) entry which is preliminary data.</text>
</comment>
<proteinExistence type="predicted"/>
<dbReference type="Proteomes" id="UP000643279">
    <property type="component" value="Unassembled WGS sequence"/>
</dbReference>
<evidence type="ECO:0000313" key="1">
    <source>
        <dbReference type="EMBL" id="GGH98356.1"/>
    </source>
</evidence>
<protein>
    <submittedName>
        <fullName evidence="1">Uncharacterized protein</fullName>
    </submittedName>
</protein>
<dbReference type="RefSeq" id="WP_188572445.1">
    <property type="nucleotide sequence ID" value="NZ_BMFW01000016.1"/>
</dbReference>
<name>A0ABQ2AXS8_9MICC</name>
<sequence length="128" mass="14227">METLTPAFICWYVEHPSSTDVEDVLASLKLFFRFYPEIGENRSITALDPAEVAARLASLIIHTVNEGIVATYSLMQFQRFLEDSGRWSGNPESYRAVNGILMDIICLDMRTTYSGEVKAAIVTSTPSG</sequence>
<accession>A0ABQ2AXS8</accession>
<reference evidence="2" key="1">
    <citation type="journal article" date="2019" name="Int. J. Syst. Evol. Microbiol.">
        <title>The Global Catalogue of Microorganisms (GCM) 10K type strain sequencing project: providing services to taxonomists for standard genome sequencing and annotation.</title>
        <authorList>
            <consortium name="The Broad Institute Genomics Platform"/>
            <consortium name="The Broad Institute Genome Sequencing Center for Infectious Disease"/>
            <person name="Wu L."/>
            <person name="Ma J."/>
        </authorList>
    </citation>
    <scope>NUCLEOTIDE SEQUENCE [LARGE SCALE GENOMIC DNA]</scope>
    <source>
        <strain evidence="2">CGMCC 1.12778</strain>
    </source>
</reference>
<keyword evidence="2" id="KW-1185">Reference proteome</keyword>
<organism evidence="1 2">
    <name type="scientific">Arthrobacter liuii</name>
    <dbReference type="NCBI Taxonomy" id="1476996"/>
    <lineage>
        <taxon>Bacteria</taxon>
        <taxon>Bacillati</taxon>
        <taxon>Actinomycetota</taxon>
        <taxon>Actinomycetes</taxon>
        <taxon>Micrococcales</taxon>
        <taxon>Micrococcaceae</taxon>
        <taxon>Arthrobacter</taxon>
    </lineage>
</organism>
<evidence type="ECO:0000313" key="2">
    <source>
        <dbReference type="Proteomes" id="UP000643279"/>
    </source>
</evidence>
<gene>
    <name evidence="1" type="ORF">GCM10007170_30710</name>
</gene>